<sequence>MPVLEGRSALITGGAGDIGAAMAAELTRRGARVTLLDVKSPAEARPWIATASAHGKVGYVQADVRDRPSLDAAVDEVGHLDIAIANAGVVKSAPFLEISVEQWEQQLAINLTGCFHTAQASARRMVAQGSGGRIVLTGSWVGTVPWPEIAAYSASKAGVAMLARSMAKELAPHGILVNALAPGIVAAGLAKWQFDNEPAYAARAAQAIPLGVPQSAEQVARVAAFLCSPDADYITGTTLLADGGCSLFNQD</sequence>
<name>A0A438M6L9_9ACTN</name>
<keyword evidence="3" id="KW-0520">NAD</keyword>
<gene>
    <name evidence="5" type="ORF">EDD27_3870</name>
</gene>
<dbReference type="EMBL" id="SAUN01000001">
    <property type="protein sequence ID" value="RVX41350.1"/>
    <property type="molecule type" value="Genomic_DNA"/>
</dbReference>
<dbReference type="Gene3D" id="3.40.50.720">
    <property type="entry name" value="NAD(P)-binding Rossmann-like Domain"/>
    <property type="match status" value="1"/>
</dbReference>
<keyword evidence="6" id="KW-1185">Reference proteome</keyword>
<reference evidence="5 6" key="1">
    <citation type="submission" date="2019-01" db="EMBL/GenBank/DDBJ databases">
        <title>Sequencing the genomes of 1000 actinobacteria strains.</title>
        <authorList>
            <person name="Klenk H.-P."/>
        </authorList>
    </citation>
    <scope>NUCLEOTIDE SEQUENCE [LARGE SCALE GENOMIC DNA]</scope>
    <source>
        <strain evidence="5 6">DSM 43925</strain>
    </source>
</reference>
<evidence type="ECO:0000256" key="1">
    <source>
        <dbReference type="ARBA" id="ARBA00006484"/>
    </source>
</evidence>
<dbReference type="Proteomes" id="UP000284824">
    <property type="component" value="Unassembled WGS sequence"/>
</dbReference>
<dbReference type="InterPro" id="IPR020904">
    <property type="entry name" value="Sc_DH/Rdtase_CS"/>
</dbReference>
<dbReference type="PRINTS" id="PR00081">
    <property type="entry name" value="GDHRDH"/>
</dbReference>
<comment type="similarity">
    <text evidence="1">Belongs to the short-chain dehydrogenases/reductases (SDR) family.</text>
</comment>
<protein>
    <submittedName>
        <fullName evidence="5">Glucose 1-dehydrogenase/3-oxoacyl-[acyl-carrier protein] reductase</fullName>
    </submittedName>
</protein>
<accession>A0A438M6L9</accession>
<dbReference type="InterPro" id="IPR036291">
    <property type="entry name" value="NAD(P)-bd_dom_sf"/>
</dbReference>
<dbReference type="CDD" id="cd05233">
    <property type="entry name" value="SDR_c"/>
    <property type="match status" value="1"/>
</dbReference>
<dbReference type="FunFam" id="3.40.50.720:FF:000084">
    <property type="entry name" value="Short-chain dehydrogenase reductase"/>
    <property type="match status" value="1"/>
</dbReference>
<evidence type="ECO:0000313" key="6">
    <source>
        <dbReference type="Proteomes" id="UP000284824"/>
    </source>
</evidence>
<dbReference type="SUPFAM" id="SSF51735">
    <property type="entry name" value="NAD(P)-binding Rossmann-fold domains"/>
    <property type="match status" value="1"/>
</dbReference>
<keyword evidence="2" id="KW-0560">Oxidoreductase</keyword>
<comment type="caution">
    <text evidence="5">The sequence shown here is derived from an EMBL/GenBank/DDBJ whole genome shotgun (WGS) entry which is preliminary data.</text>
</comment>
<dbReference type="Pfam" id="PF13561">
    <property type="entry name" value="adh_short_C2"/>
    <property type="match status" value="1"/>
</dbReference>
<evidence type="ECO:0000256" key="2">
    <source>
        <dbReference type="ARBA" id="ARBA00023002"/>
    </source>
</evidence>
<dbReference type="RefSeq" id="WP_127933603.1">
    <property type="nucleotide sequence ID" value="NZ_SAUN01000001.1"/>
</dbReference>
<dbReference type="OrthoDB" id="3458330at2"/>
<dbReference type="InterPro" id="IPR002347">
    <property type="entry name" value="SDR_fam"/>
</dbReference>
<evidence type="ECO:0000259" key="4">
    <source>
        <dbReference type="SMART" id="SM00822"/>
    </source>
</evidence>
<evidence type="ECO:0000256" key="3">
    <source>
        <dbReference type="ARBA" id="ARBA00023027"/>
    </source>
</evidence>
<dbReference type="PANTHER" id="PTHR24321">
    <property type="entry name" value="DEHYDROGENASES, SHORT CHAIN"/>
    <property type="match status" value="1"/>
</dbReference>
<dbReference type="PRINTS" id="PR00080">
    <property type="entry name" value="SDRFAMILY"/>
</dbReference>
<dbReference type="GO" id="GO:0016491">
    <property type="term" value="F:oxidoreductase activity"/>
    <property type="evidence" value="ECO:0007669"/>
    <property type="project" value="UniProtKB-KW"/>
</dbReference>
<dbReference type="SMART" id="SM00822">
    <property type="entry name" value="PKS_KR"/>
    <property type="match status" value="1"/>
</dbReference>
<evidence type="ECO:0000313" key="5">
    <source>
        <dbReference type="EMBL" id="RVX41350.1"/>
    </source>
</evidence>
<feature type="domain" description="Ketoreductase" evidence="4">
    <location>
        <begin position="7"/>
        <end position="183"/>
    </location>
</feature>
<dbReference type="PANTHER" id="PTHR24321:SF8">
    <property type="entry name" value="ESTRADIOL 17-BETA-DEHYDROGENASE 8-RELATED"/>
    <property type="match status" value="1"/>
</dbReference>
<organism evidence="5 6">
    <name type="scientific">Nonomuraea polychroma</name>
    <dbReference type="NCBI Taxonomy" id="46176"/>
    <lineage>
        <taxon>Bacteria</taxon>
        <taxon>Bacillati</taxon>
        <taxon>Actinomycetota</taxon>
        <taxon>Actinomycetes</taxon>
        <taxon>Streptosporangiales</taxon>
        <taxon>Streptosporangiaceae</taxon>
        <taxon>Nonomuraea</taxon>
    </lineage>
</organism>
<dbReference type="PROSITE" id="PS00061">
    <property type="entry name" value="ADH_SHORT"/>
    <property type="match status" value="1"/>
</dbReference>
<dbReference type="InterPro" id="IPR057326">
    <property type="entry name" value="KR_dom"/>
</dbReference>
<proteinExistence type="inferred from homology"/>
<dbReference type="AlphaFoldDB" id="A0A438M6L9"/>